<dbReference type="Gene3D" id="2.30.30.90">
    <property type="match status" value="1"/>
</dbReference>
<dbReference type="EMBL" id="JAFIRA010000004">
    <property type="protein sequence ID" value="MCJ2541908.1"/>
    <property type="molecule type" value="Genomic_DNA"/>
</dbReference>
<evidence type="ECO:0000259" key="2">
    <source>
        <dbReference type="SMART" id="SM00899"/>
    </source>
</evidence>
<gene>
    <name evidence="3" type="ORF">JX360_03130</name>
</gene>
<proteinExistence type="predicted"/>
<dbReference type="SMART" id="SM00899">
    <property type="entry name" value="FeoA"/>
    <property type="match status" value="1"/>
</dbReference>
<protein>
    <submittedName>
        <fullName evidence="3">Ferrous iron transport protein A</fullName>
    </submittedName>
</protein>
<name>A0ABT0C7Z1_THEVL</name>
<evidence type="ECO:0000313" key="3">
    <source>
        <dbReference type="EMBL" id="MCJ2541908.1"/>
    </source>
</evidence>
<feature type="domain" description="Ferrous iron transporter FeoA-like" evidence="2">
    <location>
        <begin position="12"/>
        <end position="81"/>
    </location>
</feature>
<keyword evidence="1" id="KW-0408">Iron</keyword>
<dbReference type="SUPFAM" id="SSF50037">
    <property type="entry name" value="C-terminal domain of transcriptional repressors"/>
    <property type="match status" value="1"/>
</dbReference>
<keyword evidence="4" id="KW-1185">Reference proteome</keyword>
<dbReference type="RefSeq" id="WP_244349115.1">
    <property type="nucleotide sequence ID" value="NZ_JAFIRA010000004.1"/>
</dbReference>
<dbReference type="Proteomes" id="UP000830835">
    <property type="component" value="Unassembled WGS sequence"/>
</dbReference>
<accession>A0ABT0C7Z1</accession>
<organism evidence="3 4">
    <name type="scientific">Thermostichus vulcanus str. 'Rupite'</name>
    <dbReference type="NCBI Taxonomy" id="2813851"/>
    <lineage>
        <taxon>Bacteria</taxon>
        <taxon>Bacillati</taxon>
        <taxon>Cyanobacteriota</taxon>
        <taxon>Cyanophyceae</taxon>
        <taxon>Thermostichales</taxon>
        <taxon>Thermostichaceae</taxon>
        <taxon>Thermostichus</taxon>
    </lineage>
</organism>
<dbReference type="Pfam" id="PF04023">
    <property type="entry name" value="FeoA"/>
    <property type="match status" value="1"/>
</dbReference>
<dbReference type="InterPro" id="IPR038157">
    <property type="entry name" value="FeoA_core_dom"/>
</dbReference>
<sequence>MLSQSTISITLSPLHLMQPGEEGRIHQLRGSDDVCAQLQQLGLTPGTRIRVEQNHPHWILASHSRSISIADHLASQISVWMDPCCLLPFPKKQEKTFWIQKIALNLSKCILFIKPSA</sequence>
<dbReference type="InterPro" id="IPR007167">
    <property type="entry name" value="Fe-transptr_FeoA-like"/>
</dbReference>
<evidence type="ECO:0000256" key="1">
    <source>
        <dbReference type="ARBA" id="ARBA00023004"/>
    </source>
</evidence>
<evidence type="ECO:0000313" key="4">
    <source>
        <dbReference type="Proteomes" id="UP000830835"/>
    </source>
</evidence>
<reference evidence="3" key="1">
    <citation type="submission" date="2021-02" db="EMBL/GenBank/DDBJ databases">
        <title>The CRISPR/cas machinery reduction and long-range gene transfer in the hot spring cyanobacterium Synechococcus.</title>
        <authorList>
            <person name="Dvorak P."/>
            <person name="Jahodarova E."/>
            <person name="Hasler P."/>
            <person name="Poulickova A."/>
        </authorList>
    </citation>
    <scope>NUCLEOTIDE SEQUENCE</scope>
    <source>
        <strain evidence="3">Rupite</strain>
    </source>
</reference>
<dbReference type="InterPro" id="IPR008988">
    <property type="entry name" value="Transcriptional_repressor_C"/>
</dbReference>
<comment type="caution">
    <text evidence="3">The sequence shown here is derived from an EMBL/GenBank/DDBJ whole genome shotgun (WGS) entry which is preliminary data.</text>
</comment>